<comment type="caution">
    <text evidence="2">The sequence shown here is derived from an EMBL/GenBank/DDBJ whole genome shotgun (WGS) entry which is preliminary data.</text>
</comment>
<protein>
    <recommendedName>
        <fullName evidence="4">Arrestin-like N-terminal domain-containing protein</fullName>
    </recommendedName>
</protein>
<organism evidence="2 3">
    <name type="scientific">Coemansia asiatica</name>
    <dbReference type="NCBI Taxonomy" id="1052880"/>
    <lineage>
        <taxon>Eukaryota</taxon>
        <taxon>Fungi</taxon>
        <taxon>Fungi incertae sedis</taxon>
        <taxon>Zoopagomycota</taxon>
        <taxon>Kickxellomycotina</taxon>
        <taxon>Kickxellomycetes</taxon>
        <taxon>Kickxellales</taxon>
        <taxon>Kickxellaceae</taxon>
        <taxon>Coemansia</taxon>
    </lineage>
</organism>
<name>A0A9W7XMM0_9FUNG</name>
<dbReference type="Proteomes" id="UP001145021">
    <property type="component" value="Unassembled WGS sequence"/>
</dbReference>
<evidence type="ECO:0008006" key="4">
    <source>
        <dbReference type="Google" id="ProtNLM"/>
    </source>
</evidence>
<reference evidence="2" key="1">
    <citation type="submission" date="2022-07" db="EMBL/GenBank/DDBJ databases">
        <title>Phylogenomic reconstructions and comparative analyses of Kickxellomycotina fungi.</title>
        <authorList>
            <person name="Reynolds N.K."/>
            <person name="Stajich J.E."/>
            <person name="Barry K."/>
            <person name="Grigoriev I.V."/>
            <person name="Crous P."/>
            <person name="Smith M.E."/>
        </authorList>
    </citation>
    <scope>NUCLEOTIDE SEQUENCE</scope>
    <source>
        <strain evidence="2">NBRC 105413</strain>
    </source>
</reference>
<keyword evidence="3" id="KW-1185">Reference proteome</keyword>
<sequence>MLFSKGKLVLIPDSAEIVLHGMPRDARCAMISGRILLLTRTARMVSSLVVRFRPKQEDLLNPAMSIANLSEITCTVVKDGRTGPTSQETPFNQQKRTQEWRFSMGIPGNINESVFSPSAFIAYELVAELRTSSVAQWAPFCKLTATVPIAVKRTPAAESALTIIASESMNVGAKWRDRIELTAMAASRIVHDSRPLHISGVVRPLLKGMRLLRAGFEIREFIEGPFDSSSSTPTRGNTVTRCSRDINAGTLDTCQDGVYANMQFPPSTVERRSGVVVDQEIQISGILRIPHAYNEIQYDIAIGPIRVSHELVFAVSVVDEIGQVHNVRLSSGIYVFPYISTEVIDLPRYENSDKDVLLAAGQCWTLDSSAPQAASNLQSPWTFSNRSQFFDHRPPPEYTPSIYPARTLPTSRPATAPPAHFLA</sequence>
<evidence type="ECO:0000313" key="2">
    <source>
        <dbReference type="EMBL" id="KAJ1645842.1"/>
    </source>
</evidence>
<dbReference type="AlphaFoldDB" id="A0A9W7XMM0"/>
<accession>A0A9W7XMM0</accession>
<proteinExistence type="predicted"/>
<evidence type="ECO:0000313" key="3">
    <source>
        <dbReference type="Proteomes" id="UP001145021"/>
    </source>
</evidence>
<dbReference type="EMBL" id="JANBOH010000086">
    <property type="protein sequence ID" value="KAJ1645842.1"/>
    <property type="molecule type" value="Genomic_DNA"/>
</dbReference>
<gene>
    <name evidence="2" type="ORF">LPJ64_002597</name>
</gene>
<feature type="region of interest" description="Disordered" evidence="1">
    <location>
        <begin position="401"/>
        <end position="423"/>
    </location>
</feature>
<evidence type="ECO:0000256" key="1">
    <source>
        <dbReference type="SAM" id="MobiDB-lite"/>
    </source>
</evidence>